<accession>A0A1G7HRT9</accession>
<feature type="binding site" evidence="6">
    <location>
        <position position="76"/>
    </location>
    <ligand>
        <name>S-adenosyl-L-methionine</name>
        <dbReference type="ChEBI" id="CHEBI:59789"/>
    </ligand>
</feature>
<comment type="similarity">
    <text evidence="1 6">Belongs to the methyltransferase superfamily. RsmH family.</text>
</comment>
<dbReference type="InterPro" id="IPR002903">
    <property type="entry name" value="RsmH"/>
</dbReference>
<organism evidence="8 9">
    <name type="scientific">Thermus arciformis</name>
    <dbReference type="NCBI Taxonomy" id="482827"/>
    <lineage>
        <taxon>Bacteria</taxon>
        <taxon>Thermotogati</taxon>
        <taxon>Deinococcota</taxon>
        <taxon>Deinococci</taxon>
        <taxon>Thermales</taxon>
        <taxon>Thermaceae</taxon>
        <taxon>Thermus</taxon>
    </lineage>
</organism>
<dbReference type="Gene3D" id="3.40.50.150">
    <property type="entry name" value="Vaccinia Virus protein VP39"/>
    <property type="match status" value="1"/>
</dbReference>
<dbReference type="PANTHER" id="PTHR11265:SF0">
    <property type="entry name" value="12S RRNA N4-METHYLCYTIDINE METHYLTRANSFERASE"/>
    <property type="match status" value="1"/>
</dbReference>
<keyword evidence="9" id="KW-1185">Reference proteome</keyword>
<dbReference type="InterPro" id="IPR029063">
    <property type="entry name" value="SAM-dependent_MTases_sf"/>
</dbReference>
<name>A0A1G7HRT9_9DEIN</name>
<evidence type="ECO:0000256" key="5">
    <source>
        <dbReference type="ARBA" id="ARBA00022691"/>
    </source>
</evidence>
<evidence type="ECO:0000313" key="8">
    <source>
        <dbReference type="EMBL" id="SDF03043.1"/>
    </source>
</evidence>
<evidence type="ECO:0000313" key="9">
    <source>
        <dbReference type="Proteomes" id="UP000199446"/>
    </source>
</evidence>
<keyword evidence="5 6" id="KW-0949">S-adenosyl-L-methionine</keyword>
<dbReference type="SUPFAM" id="SSF81799">
    <property type="entry name" value="Putative methyltransferase TM0872, insert domain"/>
    <property type="match status" value="1"/>
</dbReference>
<dbReference type="Pfam" id="PF01795">
    <property type="entry name" value="Methyltransf_5"/>
    <property type="match status" value="1"/>
</dbReference>
<evidence type="ECO:0000256" key="7">
    <source>
        <dbReference type="SAM" id="MobiDB-lite"/>
    </source>
</evidence>
<feature type="binding site" evidence="6">
    <location>
        <begin position="35"/>
        <end position="37"/>
    </location>
    <ligand>
        <name>S-adenosyl-L-methionine</name>
        <dbReference type="ChEBI" id="CHEBI:59789"/>
    </ligand>
</feature>
<keyword evidence="3 6" id="KW-0489">Methyltransferase</keyword>
<gene>
    <name evidence="6" type="primary">rsmH</name>
    <name evidence="8" type="ORF">SAMN04488243_12119</name>
</gene>
<dbReference type="GO" id="GO:0070475">
    <property type="term" value="P:rRNA base methylation"/>
    <property type="evidence" value="ECO:0007669"/>
    <property type="project" value="UniProtKB-UniRule"/>
</dbReference>
<keyword evidence="4 6" id="KW-0808">Transferase</keyword>
<sequence length="286" mass="31562">MEHITQHVPVLYQEALDFLKVEPGKVYVDATLGGAGHARGILERGGRVLGLDQDPEAVARARALGLPGLQVYQANFRRLKEVLRQAGVERVAGILADLGVSSFHLEDPRRGFSYQREGPLDMRMGEEGPRAAEVVNTLPLEALYRLLRDLGEEREAYRIAQAIVAARKKKPIETTTELAEIVRQAVGFRKAGHPARKTFQALRMYVNDELGALEEFLAQAAEVLAPGGRLVVIAFHSLEDRLVKRFLRASGLKVLTKKPVLPSPEEVAKNPRARSAKLRAAEKEAS</sequence>
<feature type="binding site" evidence="6">
    <location>
        <position position="104"/>
    </location>
    <ligand>
        <name>S-adenosyl-L-methionine</name>
        <dbReference type="ChEBI" id="CHEBI:59789"/>
    </ligand>
</feature>
<dbReference type="SUPFAM" id="SSF53335">
    <property type="entry name" value="S-adenosyl-L-methionine-dependent methyltransferases"/>
    <property type="match status" value="1"/>
</dbReference>
<dbReference type="PIRSF" id="PIRSF004486">
    <property type="entry name" value="MraW"/>
    <property type="match status" value="1"/>
</dbReference>
<comment type="function">
    <text evidence="6">Specifically methylates the N4 position of cytidine in position 1402 (C1402) of 16S rRNA.</text>
</comment>
<dbReference type="InterPro" id="IPR023397">
    <property type="entry name" value="SAM-dep_MeTrfase_MraW_recog"/>
</dbReference>
<dbReference type="Proteomes" id="UP000199446">
    <property type="component" value="Unassembled WGS sequence"/>
</dbReference>
<dbReference type="GO" id="GO:0071424">
    <property type="term" value="F:rRNA (cytosine-N4-)-methyltransferase activity"/>
    <property type="evidence" value="ECO:0007669"/>
    <property type="project" value="UniProtKB-UniRule"/>
</dbReference>
<dbReference type="STRING" id="482827.SAMN04488243_12119"/>
<feature type="binding site" evidence="6">
    <location>
        <position position="97"/>
    </location>
    <ligand>
        <name>S-adenosyl-L-methionine</name>
        <dbReference type="ChEBI" id="CHEBI:59789"/>
    </ligand>
</feature>
<dbReference type="NCBIfam" id="TIGR00006">
    <property type="entry name" value="16S rRNA (cytosine(1402)-N(4))-methyltransferase RsmH"/>
    <property type="match status" value="1"/>
</dbReference>
<dbReference type="PANTHER" id="PTHR11265">
    <property type="entry name" value="S-ADENOSYL-METHYLTRANSFERASE MRAW"/>
    <property type="match status" value="1"/>
</dbReference>
<comment type="catalytic activity">
    <reaction evidence="6">
        <text>cytidine(1402) in 16S rRNA + S-adenosyl-L-methionine = N(4)-methylcytidine(1402) in 16S rRNA + S-adenosyl-L-homocysteine + H(+)</text>
        <dbReference type="Rhea" id="RHEA:42928"/>
        <dbReference type="Rhea" id="RHEA-COMP:10286"/>
        <dbReference type="Rhea" id="RHEA-COMP:10287"/>
        <dbReference type="ChEBI" id="CHEBI:15378"/>
        <dbReference type="ChEBI" id="CHEBI:57856"/>
        <dbReference type="ChEBI" id="CHEBI:59789"/>
        <dbReference type="ChEBI" id="CHEBI:74506"/>
        <dbReference type="ChEBI" id="CHEBI:82748"/>
        <dbReference type="EC" id="2.1.1.199"/>
    </reaction>
</comment>
<evidence type="ECO:0000256" key="2">
    <source>
        <dbReference type="ARBA" id="ARBA00022552"/>
    </source>
</evidence>
<dbReference type="HAMAP" id="MF_01007">
    <property type="entry name" value="16SrRNA_methyltr_H"/>
    <property type="match status" value="1"/>
</dbReference>
<dbReference type="EC" id="2.1.1.199" evidence="6"/>
<dbReference type="EMBL" id="FNBC01000021">
    <property type="protein sequence ID" value="SDF03043.1"/>
    <property type="molecule type" value="Genomic_DNA"/>
</dbReference>
<feature type="binding site" evidence="6">
    <location>
        <position position="52"/>
    </location>
    <ligand>
        <name>S-adenosyl-L-methionine</name>
        <dbReference type="ChEBI" id="CHEBI:59789"/>
    </ligand>
</feature>
<reference evidence="9" key="1">
    <citation type="submission" date="2016-10" db="EMBL/GenBank/DDBJ databases">
        <authorList>
            <person name="Varghese N."/>
            <person name="Submissions S."/>
        </authorList>
    </citation>
    <scope>NUCLEOTIDE SEQUENCE [LARGE SCALE GENOMIC DNA]</scope>
    <source>
        <strain evidence="9">CGMCC 1.6992</strain>
    </source>
</reference>
<keyword evidence="6" id="KW-0963">Cytoplasm</keyword>
<evidence type="ECO:0000256" key="4">
    <source>
        <dbReference type="ARBA" id="ARBA00022679"/>
    </source>
</evidence>
<dbReference type="Gene3D" id="1.10.150.170">
    <property type="entry name" value="Putative methyltransferase TM0872, insert domain"/>
    <property type="match status" value="1"/>
</dbReference>
<proteinExistence type="inferred from homology"/>
<protein>
    <recommendedName>
        <fullName evidence="6">Ribosomal RNA small subunit methyltransferase H</fullName>
        <ecNumber evidence="6">2.1.1.199</ecNumber>
    </recommendedName>
    <alternativeName>
        <fullName evidence="6">16S rRNA m(4)C1402 methyltransferase</fullName>
    </alternativeName>
    <alternativeName>
        <fullName evidence="6">rRNA (cytosine-N(4)-)-methyltransferase RsmH</fullName>
    </alternativeName>
</protein>
<evidence type="ECO:0000256" key="3">
    <source>
        <dbReference type="ARBA" id="ARBA00022603"/>
    </source>
</evidence>
<dbReference type="RefSeq" id="WP_093007663.1">
    <property type="nucleotide sequence ID" value="NZ_FNBC01000021.1"/>
</dbReference>
<dbReference type="GO" id="GO:0005737">
    <property type="term" value="C:cytoplasm"/>
    <property type="evidence" value="ECO:0007669"/>
    <property type="project" value="UniProtKB-SubCell"/>
</dbReference>
<dbReference type="AlphaFoldDB" id="A0A1G7HRT9"/>
<evidence type="ECO:0000256" key="6">
    <source>
        <dbReference type="HAMAP-Rule" id="MF_01007"/>
    </source>
</evidence>
<evidence type="ECO:0000256" key="1">
    <source>
        <dbReference type="ARBA" id="ARBA00010396"/>
    </source>
</evidence>
<feature type="region of interest" description="Disordered" evidence="7">
    <location>
        <begin position="264"/>
        <end position="286"/>
    </location>
</feature>
<comment type="subcellular location">
    <subcellularLocation>
        <location evidence="6">Cytoplasm</location>
    </subcellularLocation>
</comment>
<dbReference type="OrthoDB" id="9806637at2"/>
<keyword evidence="2 6" id="KW-0698">rRNA processing</keyword>